<keyword evidence="5" id="KW-1185">Reference proteome</keyword>
<evidence type="ECO:0000313" key="4">
    <source>
        <dbReference type="EMBL" id="MEX6632344.1"/>
    </source>
</evidence>
<dbReference type="Gene3D" id="3.40.50.1820">
    <property type="entry name" value="alpha/beta hydrolase"/>
    <property type="match status" value="1"/>
</dbReference>
<evidence type="ECO:0000259" key="3">
    <source>
        <dbReference type="Pfam" id="PF07859"/>
    </source>
</evidence>
<keyword evidence="2 4" id="KW-0378">Hydrolase</keyword>
<comment type="similarity">
    <text evidence="1">Belongs to the 'GDXG' lipolytic enzyme family.</text>
</comment>
<accession>A0ABV3Z0M4</accession>
<dbReference type="SUPFAM" id="SSF53474">
    <property type="entry name" value="alpha/beta-Hydrolases"/>
    <property type="match status" value="1"/>
</dbReference>
<dbReference type="Pfam" id="PF07859">
    <property type="entry name" value="Abhydrolase_3"/>
    <property type="match status" value="1"/>
</dbReference>
<gene>
    <name evidence="4" type="ORF">ABFZ84_02175</name>
</gene>
<evidence type="ECO:0000256" key="2">
    <source>
        <dbReference type="ARBA" id="ARBA00022801"/>
    </source>
</evidence>
<protein>
    <submittedName>
        <fullName evidence="4">Alpha/beta hydrolase</fullName>
    </submittedName>
</protein>
<proteinExistence type="inferred from homology"/>
<dbReference type="RefSeq" id="WP_369312270.1">
    <property type="nucleotide sequence ID" value="NZ_JBEHZE010000001.1"/>
</dbReference>
<dbReference type="InterPro" id="IPR050300">
    <property type="entry name" value="GDXG_lipolytic_enzyme"/>
</dbReference>
<dbReference type="GO" id="GO:0016787">
    <property type="term" value="F:hydrolase activity"/>
    <property type="evidence" value="ECO:0007669"/>
    <property type="project" value="UniProtKB-KW"/>
</dbReference>
<reference evidence="4 5" key="1">
    <citation type="submission" date="2024-05" db="EMBL/GenBank/DDBJ databases">
        <title>Three bacterial strains, DH-69, EH-24, and ECK-19 isolated from coastal sediments.</title>
        <authorList>
            <person name="Ye Y.-Q."/>
            <person name="Du Z.-J."/>
        </authorList>
    </citation>
    <scope>NUCLEOTIDE SEQUENCE [LARGE SCALE GENOMIC DNA]</scope>
    <source>
        <strain evidence="4 5">ECK-19</strain>
    </source>
</reference>
<dbReference type="InterPro" id="IPR029058">
    <property type="entry name" value="AB_hydrolase_fold"/>
</dbReference>
<comment type="caution">
    <text evidence="4">The sequence shown here is derived from an EMBL/GenBank/DDBJ whole genome shotgun (WGS) entry which is preliminary data.</text>
</comment>
<sequence length="313" mass="34830">MALTARRLGKAMSETARQRIHSLRAYPTLETWMNPLTRSLARHFANQDWLKTHDDIDFEYTITDTEIGDRECVSYETENTINTDQLILYIHGGGMVSGSPRVNGSMVLPTCHISGIRGIGASYTLLPESRFPTQINQIDTVYRALLESHRDKEIVLFGDSIGGAIAVSCLLKWRDENVRLPSKVILASPALDGAGASDTHVTLDGHDPLMKSNGGRSCRRLFNFYAPGEDLKNPMVSPIYGDLSGLPPTLIHVGSREILLGDAARFAEKLRRAGVESTLRVFDGMFHLFHMHWGLEEAKFAHADIADFITKHK</sequence>
<evidence type="ECO:0000256" key="1">
    <source>
        <dbReference type="ARBA" id="ARBA00010515"/>
    </source>
</evidence>
<dbReference type="Proteomes" id="UP001560685">
    <property type="component" value="Unassembled WGS sequence"/>
</dbReference>
<feature type="domain" description="Alpha/beta hydrolase fold-3" evidence="3">
    <location>
        <begin position="87"/>
        <end position="291"/>
    </location>
</feature>
<organism evidence="4 5">
    <name type="scientific">Hyphococcus lacteus</name>
    <dbReference type="NCBI Taxonomy" id="3143536"/>
    <lineage>
        <taxon>Bacteria</taxon>
        <taxon>Pseudomonadati</taxon>
        <taxon>Pseudomonadota</taxon>
        <taxon>Alphaproteobacteria</taxon>
        <taxon>Parvularculales</taxon>
        <taxon>Parvularculaceae</taxon>
        <taxon>Hyphococcus</taxon>
    </lineage>
</organism>
<dbReference type="EMBL" id="JBEHZE010000001">
    <property type="protein sequence ID" value="MEX6632344.1"/>
    <property type="molecule type" value="Genomic_DNA"/>
</dbReference>
<evidence type="ECO:0000313" key="5">
    <source>
        <dbReference type="Proteomes" id="UP001560685"/>
    </source>
</evidence>
<dbReference type="PANTHER" id="PTHR48081">
    <property type="entry name" value="AB HYDROLASE SUPERFAMILY PROTEIN C4A8.06C"/>
    <property type="match status" value="1"/>
</dbReference>
<name>A0ABV3Z0M4_9PROT</name>
<dbReference type="PANTHER" id="PTHR48081:SF30">
    <property type="entry name" value="ACETYL-HYDROLASE LIPR-RELATED"/>
    <property type="match status" value="1"/>
</dbReference>
<dbReference type="InterPro" id="IPR013094">
    <property type="entry name" value="AB_hydrolase_3"/>
</dbReference>